<dbReference type="SUPFAM" id="SSF47807">
    <property type="entry name" value="5' to 3' exonuclease, C-terminal subdomain"/>
    <property type="match status" value="1"/>
</dbReference>
<comment type="cofactor">
    <cofactor evidence="1">
        <name>Mg(2+)</name>
        <dbReference type="ChEBI" id="CHEBI:18420"/>
    </cofactor>
</comment>
<keyword evidence="5" id="KW-0378">Hydrolase</keyword>
<gene>
    <name evidence="8" type="ORF">AYI69_g10272</name>
</gene>
<name>A0A1R1X6W8_9FUNG</name>
<dbReference type="GO" id="GO:0008409">
    <property type="term" value="F:5'-3' exonuclease activity"/>
    <property type="evidence" value="ECO:0007669"/>
    <property type="project" value="TreeGrafter"/>
</dbReference>
<dbReference type="GO" id="GO:0003677">
    <property type="term" value="F:DNA binding"/>
    <property type="evidence" value="ECO:0007669"/>
    <property type="project" value="InterPro"/>
</dbReference>
<dbReference type="Pfam" id="PF00867">
    <property type="entry name" value="XPG_I"/>
    <property type="match status" value="1"/>
</dbReference>
<evidence type="ECO:0000256" key="4">
    <source>
        <dbReference type="ARBA" id="ARBA00022759"/>
    </source>
</evidence>
<dbReference type="InterPro" id="IPR036279">
    <property type="entry name" value="5-3_exonuclease_C_sf"/>
</dbReference>
<proteinExistence type="predicted"/>
<dbReference type="PANTHER" id="PTHR11081:SF9">
    <property type="entry name" value="FLAP ENDONUCLEASE 1"/>
    <property type="match status" value="1"/>
</dbReference>
<evidence type="ECO:0000256" key="1">
    <source>
        <dbReference type="ARBA" id="ARBA00001946"/>
    </source>
</evidence>
<keyword evidence="4 8" id="KW-0255">Endonuclease</keyword>
<dbReference type="Pfam" id="PF00752">
    <property type="entry name" value="XPG_N"/>
    <property type="match status" value="1"/>
</dbReference>
<evidence type="ECO:0000313" key="9">
    <source>
        <dbReference type="Proteomes" id="UP000187429"/>
    </source>
</evidence>
<protein>
    <submittedName>
        <fullName evidence="8">Flap endonuclease 1</fullName>
    </submittedName>
</protein>
<evidence type="ECO:0000256" key="6">
    <source>
        <dbReference type="ARBA" id="ARBA00022842"/>
    </source>
</evidence>
<dbReference type="Proteomes" id="UP000187429">
    <property type="component" value="Unassembled WGS sequence"/>
</dbReference>
<dbReference type="OrthoDB" id="31113at2759"/>
<dbReference type="PRINTS" id="PR00853">
    <property type="entry name" value="XPGRADSUPER"/>
</dbReference>
<dbReference type="GO" id="GO:0046872">
    <property type="term" value="F:metal ion binding"/>
    <property type="evidence" value="ECO:0007669"/>
    <property type="project" value="UniProtKB-KW"/>
</dbReference>
<sequence length="434" mass="49049">MGIKGLTPLLKRFAPSCLINRPIDFLKGKKISFDMSIYFYKILYSPMVAEKNLNLNALIDFIQQNDIIPTFVIDGKISDPAKAPELYKRMLKKKQIEHEYSTLMEAKERQAMTVSNLSNIIYSIVDIISNDKAQLDYNIKLKDTVSELESFLSVDKNRSYVISKRLSSSYFKDEKEIYENLSPILFDLNIIINQLCEKKSDSVISQLTDYNTQLSNTYNTLLKLNDQTSYRLDLLLPRFSHNVQKLENFFFEIAKQKGLEVVVSNGADSEMICARLSDHSLLTPNSSKKLSSVSAFNSFKSISVCGGYASASEDLDVLAFGGNKLIRSFGLDVKSVLEIDRLIALDELGLSHQQFIDLCILCGTDFTGKIPGVAKISAYNLIKKYGSIENILNSPKYVQKKDQIKSIMDYESVREIFSGHNRPFSSTIASPRII</sequence>
<dbReference type="EMBL" id="LSSM01006642">
    <property type="protein sequence ID" value="OMJ10368.1"/>
    <property type="molecule type" value="Genomic_DNA"/>
</dbReference>
<dbReference type="InterPro" id="IPR006084">
    <property type="entry name" value="XPG/Rad2"/>
</dbReference>
<feature type="domain" description="XPG N-terminal" evidence="7">
    <location>
        <begin position="1"/>
        <end position="96"/>
    </location>
</feature>
<dbReference type="InterPro" id="IPR008918">
    <property type="entry name" value="HhH2"/>
</dbReference>
<accession>A0A1R1X6W8</accession>
<dbReference type="AlphaFoldDB" id="A0A1R1X6W8"/>
<dbReference type="GO" id="GO:0006281">
    <property type="term" value="P:DNA repair"/>
    <property type="evidence" value="ECO:0007669"/>
    <property type="project" value="UniProtKB-ARBA"/>
</dbReference>
<dbReference type="SUPFAM" id="SSF88723">
    <property type="entry name" value="PIN domain-like"/>
    <property type="match status" value="1"/>
</dbReference>
<dbReference type="InterPro" id="IPR006086">
    <property type="entry name" value="XPG-I_dom"/>
</dbReference>
<dbReference type="Gene3D" id="3.40.50.1010">
    <property type="entry name" value="5'-nuclease"/>
    <property type="match status" value="1"/>
</dbReference>
<reference evidence="9" key="1">
    <citation type="submission" date="2017-01" db="EMBL/GenBank/DDBJ databases">
        <authorList>
            <person name="Wang Y."/>
            <person name="White M."/>
            <person name="Kvist S."/>
            <person name="Moncalvo J.-M."/>
        </authorList>
    </citation>
    <scope>NUCLEOTIDE SEQUENCE [LARGE SCALE GENOMIC DNA]</scope>
    <source>
        <strain evidence="9">ID-206-W2</strain>
    </source>
</reference>
<comment type="caution">
    <text evidence="8">The sequence shown here is derived from an EMBL/GenBank/DDBJ whole genome shotgun (WGS) entry which is preliminary data.</text>
</comment>
<keyword evidence="3" id="KW-0479">Metal-binding</keyword>
<keyword evidence="2" id="KW-0540">Nuclease</keyword>
<organism evidence="8 9">
    <name type="scientific">Smittium culicis</name>
    <dbReference type="NCBI Taxonomy" id="133412"/>
    <lineage>
        <taxon>Eukaryota</taxon>
        <taxon>Fungi</taxon>
        <taxon>Fungi incertae sedis</taxon>
        <taxon>Zoopagomycota</taxon>
        <taxon>Kickxellomycotina</taxon>
        <taxon>Harpellomycetes</taxon>
        <taxon>Harpellales</taxon>
        <taxon>Legeriomycetaceae</taxon>
        <taxon>Smittium</taxon>
    </lineage>
</organism>
<evidence type="ECO:0000256" key="3">
    <source>
        <dbReference type="ARBA" id="ARBA00022723"/>
    </source>
</evidence>
<evidence type="ECO:0000313" key="8">
    <source>
        <dbReference type="EMBL" id="OMJ10368.1"/>
    </source>
</evidence>
<keyword evidence="9" id="KW-1185">Reference proteome</keyword>
<dbReference type="SMART" id="SM00485">
    <property type="entry name" value="XPGN"/>
    <property type="match status" value="1"/>
</dbReference>
<evidence type="ECO:0000256" key="2">
    <source>
        <dbReference type="ARBA" id="ARBA00022722"/>
    </source>
</evidence>
<dbReference type="InterPro" id="IPR006085">
    <property type="entry name" value="XPG_DNA_repair_N"/>
</dbReference>
<dbReference type="SMART" id="SM00279">
    <property type="entry name" value="HhH2"/>
    <property type="match status" value="1"/>
</dbReference>
<dbReference type="PANTHER" id="PTHR11081">
    <property type="entry name" value="FLAP ENDONUCLEASE FAMILY MEMBER"/>
    <property type="match status" value="1"/>
</dbReference>
<evidence type="ECO:0000256" key="5">
    <source>
        <dbReference type="ARBA" id="ARBA00022801"/>
    </source>
</evidence>
<dbReference type="Gene3D" id="1.10.150.20">
    <property type="entry name" value="5' to 3' exonuclease, C-terminal subdomain"/>
    <property type="match status" value="1"/>
</dbReference>
<evidence type="ECO:0000259" key="7">
    <source>
        <dbReference type="SMART" id="SM00485"/>
    </source>
</evidence>
<dbReference type="GO" id="GO:0017108">
    <property type="term" value="F:5'-flap endonuclease activity"/>
    <property type="evidence" value="ECO:0007669"/>
    <property type="project" value="TreeGrafter"/>
</dbReference>
<dbReference type="InterPro" id="IPR029060">
    <property type="entry name" value="PIN-like_dom_sf"/>
</dbReference>
<keyword evidence="6" id="KW-0460">Magnesium</keyword>